<comment type="similarity">
    <text evidence="1">Belongs to the LysR transcriptional regulatory family.</text>
</comment>
<dbReference type="PROSITE" id="PS50931">
    <property type="entry name" value="HTH_LYSR"/>
    <property type="match status" value="1"/>
</dbReference>
<keyword evidence="3" id="KW-0238">DNA-binding</keyword>
<evidence type="ECO:0000256" key="3">
    <source>
        <dbReference type="ARBA" id="ARBA00023125"/>
    </source>
</evidence>
<dbReference type="EMBL" id="JARBFT010000003">
    <property type="protein sequence ID" value="MDE1514233.1"/>
    <property type="molecule type" value="Genomic_DNA"/>
</dbReference>
<dbReference type="InterPro" id="IPR005119">
    <property type="entry name" value="LysR_subst-bd"/>
</dbReference>
<dbReference type="SUPFAM" id="SSF46785">
    <property type="entry name" value="Winged helix' DNA-binding domain"/>
    <property type="match status" value="1"/>
</dbReference>
<dbReference type="InterPro" id="IPR058163">
    <property type="entry name" value="LysR-type_TF_proteobact-type"/>
</dbReference>
<feature type="domain" description="HTH lysR-type" evidence="5">
    <location>
        <begin position="15"/>
        <end position="72"/>
    </location>
</feature>
<evidence type="ECO:0000313" key="7">
    <source>
        <dbReference type="Proteomes" id="UP001216189"/>
    </source>
</evidence>
<dbReference type="PANTHER" id="PTHR30537">
    <property type="entry name" value="HTH-TYPE TRANSCRIPTIONAL REGULATOR"/>
    <property type="match status" value="1"/>
</dbReference>
<evidence type="ECO:0000256" key="4">
    <source>
        <dbReference type="ARBA" id="ARBA00023163"/>
    </source>
</evidence>
<evidence type="ECO:0000256" key="2">
    <source>
        <dbReference type="ARBA" id="ARBA00023015"/>
    </source>
</evidence>
<keyword evidence="7" id="KW-1185">Reference proteome</keyword>
<name>A0ABT5UYE3_9VIBR</name>
<gene>
    <name evidence="6" type="ORF">PUN32_04280</name>
</gene>
<evidence type="ECO:0000313" key="6">
    <source>
        <dbReference type="EMBL" id="MDE1514233.1"/>
    </source>
</evidence>
<dbReference type="InterPro" id="IPR036390">
    <property type="entry name" value="WH_DNA-bd_sf"/>
</dbReference>
<dbReference type="Proteomes" id="UP001216189">
    <property type="component" value="Unassembled WGS sequence"/>
</dbReference>
<dbReference type="SUPFAM" id="SSF53850">
    <property type="entry name" value="Periplasmic binding protein-like II"/>
    <property type="match status" value="1"/>
</dbReference>
<dbReference type="Gene3D" id="1.10.10.10">
    <property type="entry name" value="Winged helix-like DNA-binding domain superfamily/Winged helix DNA-binding domain"/>
    <property type="match status" value="1"/>
</dbReference>
<keyword evidence="2" id="KW-0805">Transcription regulation</keyword>
<dbReference type="RefSeq" id="WP_274721938.1">
    <property type="nucleotide sequence ID" value="NZ_JARBFT010000003.1"/>
</dbReference>
<dbReference type="PANTHER" id="PTHR30537:SF32">
    <property type="entry name" value="HTH-TYPE TRANSCRIPTIONAL REGULATOR DSDC"/>
    <property type="match status" value="1"/>
</dbReference>
<sequence>MSPRAFDQHWQRFLPPLNALKAFESAARLKSLTNAAAELNVTRAAVSQQVKQLELYLNATLFERSGSKLVLTEEAEYYLPLLTQVFDSLSVGTEQLFARKRRRLLTLHIAQSYCHQWLIPRLAEFRQQNPQIELKISTTSNPYPNSNQRADIEIINGTLPIEQTEAICLIDEHWIAVAAPDYLQQHPINDLADLAQAAKLATSGYRENWKYWLASLGYDQSVSKPIMQFDHSLLAIEAATFGLGVLLVKDILVQQLLDRGELVLVGDWRIACETRHYLLRHNANHRDGNLFIEWLNFNLNQ</sequence>
<dbReference type="Pfam" id="PF00126">
    <property type="entry name" value="HTH_1"/>
    <property type="match status" value="1"/>
</dbReference>
<keyword evidence="4" id="KW-0804">Transcription</keyword>
<evidence type="ECO:0000259" key="5">
    <source>
        <dbReference type="PROSITE" id="PS50931"/>
    </source>
</evidence>
<dbReference type="PRINTS" id="PR00039">
    <property type="entry name" value="HTHLYSR"/>
</dbReference>
<proteinExistence type="inferred from homology"/>
<evidence type="ECO:0000256" key="1">
    <source>
        <dbReference type="ARBA" id="ARBA00009437"/>
    </source>
</evidence>
<reference evidence="6 7" key="1">
    <citation type="submission" date="2023-02" db="EMBL/GenBank/DDBJ databases">
        <title>Vibrio intestini sp. nov., a close relative of Vibrio cholerae isolated from the intestine of Healthy Culter dabryi.</title>
        <authorList>
            <person name="Wu N."/>
        </authorList>
    </citation>
    <scope>NUCLEOTIDE SEQUENCE [LARGE SCALE GENOMIC DNA]</scope>
    <source>
        <strain evidence="6 7">DSL-7</strain>
    </source>
</reference>
<accession>A0ABT5UYE3</accession>
<dbReference type="InterPro" id="IPR000847">
    <property type="entry name" value="LysR_HTH_N"/>
</dbReference>
<protein>
    <submittedName>
        <fullName evidence="6">LysR substrate-binding domain-containing protein</fullName>
    </submittedName>
</protein>
<comment type="caution">
    <text evidence="6">The sequence shown here is derived from an EMBL/GenBank/DDBJ whole genome shotgun (WGS) entry which is preliminary data.</text>
</comment>
<dbReference type="Pfam" id="PF03466">
    <property type="entry name" value="LysR_substrate"/>
    <property type="match status" value="1"/>
</dbReference>
<organism evidence="6 7">
    <name type="scientific">Vibrio chanodichtyis</name>
    <dbReference type="NCBI Taxonomy" id="3027932"/>
    <lineage>
        <taxon>Bacteria</taxon>
        <taxon>Pseudomonadati</taxon>
        <taxon>Pseudomonadota</taxon>
        <taxon>Gammaproteobacteria</taxon>
        <taxon>Vibrionales</taxon>
        <taxon>Vibrionaceae</taxon>
        <taxon>Vibrio</taxon>
    </lineage>
</organism>
<dbReference type="InterPro" id="IPR036388">
    <property type="entry name" value="WH-like_DNA-bd_sf"/>
</dbReference>
<dbReference type="Gene3D" id="3.40.190.10">
    <property type="entry name" value="Periplasmic binding protein-like II"/>
    <property type="match status" value="2"/>
</dbReference>